<gene>
    <name evidence="2" type="ORF">METZ01_LOCUS263457</name>
</gene>
<dbReference type="AlphaFoldDB" id="A0A382JHH0"/>
<name>A0A382JHH0_9ZZZZ</name>
<accession>A0A382JHH0</accession>
<evidence type="ECO:0000313" key="2">
    <source>
        <dbReference type="EMBL" id="SVC10603.1"/>
    </source>
</evidence>
<keyword evidence="1" id="KW-0472">Membrane</keyword>
<evidence type="ECO:0000256" key="1">
    <source>
        <dbReference type="SAM" id="Phobius"/>
    </source>
</evidence>
<feature type="transmembrane region" description="Helical" evidence="1">
    <location>
        <begin position="6"/>
        <end position="24"/>
    </location>
</feature>
<keyword evidence="1" id="KW-0812">Transmembrane</keyword>
<organism evidence="2">
    <name type="scientific">marine metagenome</name>
    <dbReference type="NCBI Taxonomy" id="408172"/>
    <lineage>
        <taxon>unclassified sequences</taxon>
        <taxon>metagenomes</taxon>
        <taxon>ecological metagenomes</taxon>
    </lineage>
</organism>
<sequence length="109" mass="11914">MNNKLTIPIAILIGFFMIAVSILYTNGFNFSIIPEVKSEVAGMDASDLKSDKDFKKAVLSIVRGAHFTTSGRVKEIVEHYGYATRSGVLSIVEGCLTTTDGQRVMNSCY</sequence>
<proteinExistence type="predicted"/>
<protein>
    <submittedName>
        <fullName evidence="2">Uncharacterized protein</fullName>
    </submittedName>
</protein>
<reference evidence="2" key="1">
    <citation type="submission" date="2018-05" db="EMBL/GenBank/DDBJ databases">
        <authorList>
            <person name="Lanie J.A."/>
            <person name="Ng W.-L."/>
            <person name="Kazmierczak K.M."/>
            <person name="Andrzejewski T.M."/>
            <person name="Davidsen T.M."/>
            <person name="Wayne K.J."/>
            <person name="Tettelin H."/>
            <person name="Glass J.I."/>
            <person name="Rusch D."/>
            <person name="Podicherti R."/>
            <person name="Tsui H.-C.T."/>
            <person name="Winkler M.E."/>
        </authorList>
    </citation>
    <scope>NUCLEOTIDE SEQUENCE</scope>
</reference>
<keyword evidence="1" id="KW-1133">Transmembrane helix</keyword>
<dbReference type="EMBL" id="UINC01073885">
    <property type="protein sequence ID" value="SVC10603.1"/>
    <property type="molecule type" value="Genomic_DNA"/>
</dbReference>